<organism evidence="2 3">
    <name type="scientific">Rhizophagus irregularis</name>
    <dbReference type="NCBI Taxonomy" id="588596"/>
    <lineage>
        <taxon>Eukaryota</taxon>
        <taxon>Fungi</taxon>
        <taxon>Fungi incertae sedis</taxon>
        <taxon>Mucoromycota</taxon>
        <taxon>Glomeromycotina</taxon>
        <taxon>Glomeromycetes</taxon>
        <taxon>Glomerales</taxon>
        <taxon>Glomeraceae</taxon>
        <taxon>Rhizophagus</taxon>
    </lineage>
</organism>
<dbReference type="AlphaFoldDB" id="A0A2N0R0H3"/>
<dbReference type="VEuPathDB" id="FungiDB:RhiirFUN_015539"/>
<evidence type="ECO:0000256" key="1">
    <source>
        <dbReference type="SAM" id="MobiDB-lite"/>
    </source>
</evidence>
<dbReference type="Proteomes" id="UP000232688">
    <property type="component" value="Unassembled WGS sequence"/>
</dbReference>
<dbReference type="EMBL" id="LLXH01002022">
    <property type="protein sequence ID" value="PKC56791.1"/>
    <property type="molecule type" value="Genomic_DNA"/>
</dbReference>
<reference evidence="2 3" key="2">
    <citation type="submission" date="2017-10" db="EMBL/GenBank/DDBJ databases">
        <title>Genome analyses suggest a sexual origin of heterokaryosis in a supposedly ancient asexual fungus.</title>
        <authorList>
            <person name="Corradi N."/>
            <person name="Sedzielewska K."/>
            <person name="Noel J."/>
            <person name="Charron P."/>
            <person name="Farinelli L."/>
            <person name="Marton T."/>
            <person name="Kruger M."/>
            <person name="Pelin A."/>
            <person name="Brachmann A."/>
            <person name="Corradi N."/>
        </authorList>
    </citation>
    <scope>NUCLEOTIDE SEQUENCE [LARGE SCALE GENOMIC DNA]</scope>
    <source>
        <strain evidence="2 3">A1</strain>
    </source>
</reference>
<reference evidence="2 3" key="1">
    <citation type="submission" date="2017-10" db="EMBL/GenBank/DDBJ databases">
        <title>Extensive intraspecific genome diversity in a model arbuscular mycorrhizal fungus.</title>
        <authorList>
            <person name="Chen E.C.H."/>
            <person name="Morin E."/>
            <person name="Baudet D."/>
            <person name="Noel J."/>
            <person name="Ndikumana S."/>
            <person name="Charron P."/>
            <person name="St-Onge C."/>
            <person name="Giorgi J."/>
            <person name="Grigoriev I.V."/>
            <person name="Roux C."/>
            <person name="Martin F.M."/>
            <person name="Corradi N."/>
        </authorList>
    </citation>
    <scope>NUCLEOTIDE SEQUENCE [LARGE SCALE GENOMIC DNA]</scope>
    <source>
        <strain evidence="2 3">A1</strain>
    </source>
</reference>
<gene>
    <name evidence="2" type="ORF">RhiirA1_428912</name>
</gene>
<proteinExistence type="predicted"/>
<feature type="compositionally biased region" description="Gly residues" evidence="1">
    <location>
        <begin position="134"/>
        <end position="156"/>
    </location>
</feature>
<evidence type="ECO:0000313" key="3">
    <source>
        <dbReference type="Proteomes" id="UP000232688"/>
    </source>
</evidence>
<name>A0A2N0R0H3_9GLOM</name>
<feature type="compositionally biased region" description="Gly residues" evidence="1">
    <location>
        <begin position="108"/>
        <end position="120"/>
    </location>
</feature>
<dbReference type="VEuPathDB" id="FungiDB:FUN_019055"/>
<accession>A0A2N0R0H3</accession>
<dbReference type="VEuPathDB" id="FungiDB:RhiirA1_428912"/>
<evidence type="ECO:0000313" key="2">
    <source>
        <dbReference type="EMBL" id="PKC56791.1"/>
    </source>
</evidence>
<protein>
    <submittedName>
        <fullName evidence="2">Uncharacterized protein</fullName>
    </submittedName>
</protein>
<sequence length="251" mass="25512">MSDTIFEAIGDNGIDAIDGESFSQYPPQMGENGSKGRDATPAGRGFKGGNIMIKLSSIPNQREPGHIYVEGEITYENRPSVKIGSEFILGTTGLINFVSRGGNGGNGAKGGDGQYGGDGFPGVDATEYSEPSDGGPGGNGGDGGRGSDGGDGGNGGDVKVLTSEQDAHLLMLLGKCDLTGGHGGLPGSHGKGGKGGKGALGGKGNELFLQGNDGIDGKDGKTLDINLYRGHEGRNGKLEYGIINFNNFFEP</sequence>
<feature type="region of interest" description="Disordered" evidence="1">
    <location>
        <begin position="16"/>
        <end position="48"/>
    </location>
</feature>
<comment type="caution">
    <text evidence="2">The sequence shown here is derived from an EMBL/GenBank/DDBJ whole genome shotgun (WGS) entry which is preliminary data.</text>
</comment>
<feature type="non-terminal residue" evidence="2">
    <location>
        <position position="251"/>
    </location>
</feature>
<feature type="region of interest" description="Disordered" evidence="1">
    <location>
        <begin position="108"/>
        <end position="159"/>
    </location>
</feature>